<protein>
    <recommendedName>
        <fullName evidence="2">LRAT domain-containing protein</fullName>
    </recommendedName>
</protein>
<dbReference type="Proteomes" id="UP001159405">
    <property type="component" value="Unassembled WGS sequence"/>
</dbReference>
<feature type="domain" description="LRAT" evidence="2">
    <location>
        <begin position="83"/>
        <end position="218"/>
    </location>
</feature>
<reference evidence="3 4" key="1">
    <citation type="submission" date="2022-05" db="EMBL/GenBank/DDBJ databases">
        <authorList>
            <consortium name="Genoscope - CEA"/>
            <person name="William W."/>
        </authorList>
    </citation>
    <scope>NUCLEOTIDE SEQUENCE [LARGE SCALE GENOMIC DNA]</scope>
</reference>
<evidence type="ECO:0000256" key="1">
    <source>
        <dbReference type="SAM" id="Phobius"/>
    </source>
</evidence>
<proteinExistence type="predicted"/>
<evidence type="ECO:0000313" key="3">
    <source>
        <dbReference type="EMBL" id="CAH3170198.1"/>
    </source>
</evidence>
<keyword evidence="1" id="KW-0812">Transmembrane</keyword>
<keyword evidence="1" id="KW-0472">Membrane</keyword>
<dbReference type="InterPro" id="IPR007053">
    <property type="entry name" value="LRAT_dom"/>
</dbReference>
<dbReference type="Pfam" id="PF04970">
    <property type="entry name" value="LRAT"/>
    <property type="match status" value="1"/>
</dbReference>
<dbReference type="EMBL" id="CALNXK010000154">
    <property type="protein sequence ID" value="CAH3170198.1"/>
    <property type="molecule type" value="Genomic_DNA"/>
</dbReference>
<feature type="transmembrane region" description="Helical" evidence="1">
    <location>
        <begin position="347"/>
        <end position="369"/>
    </location>
</feature>
<evidence type="ECO:0000259" key="2">
    <source>
        <dbReference type="Pfam" id="PF04970"/>
    </source>
</evidence>
<keyword evidence="1" id="KW-1133">Transmembrane helix</keyword>
<comment type="caution">
    <text evidence="3">The sequence shown here is derived from an EMBL/GenBank/DDBJ whole genome shotgun (WGS) entry which is preliminary data.</text>
</comment>
<accession>A0ABN8QT76</accession>
<evidence type="ECO:0000313" key="4">
    <source>
        <dbReference type="Proteomes" id="UP001159405"/>
    </source>
</evidence>
<gene>
    <name evidence="3" type="ORF">PLOB_00010547</name>
</gene>
<sequence length="402" mass="45039">MIVGQLLIPIPVLGGIIGATSSLAAEGETLLNFRFLTNSSKQDMARASVEIWNWIERLPTDQQKDLLQWQLQAREPIHSFKDIRLGDHLVRKDSFLGQVPYEHHFICVDFNGKGKPMIVHYYNTAWKVIAQLIPCISASGSPFEQVAEVQEMCIEKYVSEARLQAKGKEVARVVWPEELLRYPPEERAKRARERARKQEKWYDLEKNNCETLIMWCFCDLQISLQVTAAVRYIREVIGGGYNFLKHSLQQVPKALVEQFGDDILLASMRLIRAKPVAAALPKGIGVWGGAVVAIFAEGYLAYREIKSAKQKWKEGIVIKTRKEFIKEVIDSVLSAPFRAGGSIGGMIVGQLLIPIPVLGGIIGAVLGYLSGHCTSKLLTEFGLTEFLAENIDNWLPPNKPAD</sequence>
<dbReference type="Gene3D" id="3.90.1720.10">
    <property type="entry name" value="endopeptidase domain like (from Nostoc punctiforme)"/>
    <property type="match status" value="1"/>
</dbReference>
<name>A0ABN8QT76_9CNID</name>
<keyword evidence="4" id="KW-1185">Reference proteome</keyword>
<organism evidence="3 4">
    <name type="scientific">Porites lobata</name>
    <dbReference type="NCBI Taxonomy" id="104759"/>
    <lineage>
        <taxon>Eukaryota</taxon>
        <taxon>Metazoa</taxon>
        <taxon>Cnidaria</taxon>
        <taxon>Anthozoa</taxon>
        <taxon>Hexacorallia</taxon>
        <taxon>Scleractinia</taxon>
        <taxon>Fungiina</taxon>
        <taxon>Poritidae</taxon>
        <taxon>Porites</taxon>
    </lineage>
</organism>